<dbReference type="NCBIfam" id="TIGR00492">
    <property type="entry name" value="alr"/>
    <property type="match status" value="1"/>
</dbReference>
<reference evidence="6" key="2">
    <citation type="submission" date="2020-11" db="EMBL/GenBank/DDBJ databases">
        <authorList>
            <person name="McCartney M.A."/>
            <person name="Auch B."/>
            <person name="Kono T."/>
            <person name="Mallez S."/>
            <person name="Becker A."/>
            <person name="Gohl D.M."/>
            <person name="Silverstein K.A.T."/>
            <person name="Koren S."/>
            <person name="Bechman K.B."/>
            <person name="Herman A."/>
            <person name="Abrahante J.E."/>
            <person name="Garbe J."/>
        </authorList>
    </citation>
    <scope>NUCLEOTIDE SEQUENCE</scope>
    <source>
        <strain evidence="6">Duluth1</strain>
        <tissue evidence="6">Whole animal</tissue>
    </source>
</reference>
<proteinExistence type="predicted"/>
<evidence type="ECO:0000313" key="7">
    <source>
        <dbReference type="Proteomes" id="UP000828390"/>
    </source>
</evidence>
<dbReference type="SUPFAM" id="SSF51419">
    <property type="entry name" value="PLP-binding barrel"/>
    <property type="match status" value="1"/>
</dbReference>
<reference evidence="6" key="1">
    <citation type="journal article" date="2019" name="bioRxiv">
        <title>The Genome of the Zebra Mussel, Dreissena polymorpha: A Resource for Invasive Species Research.</title>
        <authorList>
            <person name="McCartney M.A."/>
            <person name="Auch B."/>
            <person name="Kono T."/>
            <person name="Mallez S."/>
            <person name="Zhang Y."/>
            <person name="Obille A."/>
            <person name="Becker A."/>
            <person name="Abrahante J.E."/>
            <person name="Garbe J."/>
            <person name="Badalamenti J.P."/>
            <person name="Herman A."/>
            <person name="Mangelson H."/>
            <person name="Liachko I."/>
            <person name="Sullivan S."/>
            <person name="Sone E.D."/>
            <person name="Koren S."/>
            <person name="Silverstein K.A.T."/>
            <person name="Beckman K.B."/>
            <person name="Gohl D.M."/>
        </authorList>
    </citation>
    <scope>NUCLEOTIDE SEQUENCE</scope>
    <source>
        <strain evidence="6">Duluth1</strain>
        <tissue evidence="6">Whole animal</tissue>
    </source>
</reference>
<dbReference type="InterPro" id="IPR020622">
    <property type="entry name" value="Ala_racemase_pyridoxalP-BS"/>
</dbReference>
<gene>
    <name evidence="6" type="ORF">DPMN_026251</name>
</gene>
<accession>A0A9D4LSK8</accession>
<dbReference type="GO" id="GO:0005829">
    <property type="term" value="C:cytosol"/>
    <property type="evidence" value="ECO:0007669"/>
    <property type="project" value="TreeGrafter"/>
</dbReference>
<dbReference type="SUPFAM" id="SSF50621">
    <property type="entry name" value="Alanine racemase C-terminal domain-like"/>
    <property type="match status" value="1"/>
</dbReference>
<protein>
    <recommendedName>
        <fullName evidence="5">Alanine racemase C-terminal domain-containing protein</fullName>
    </recommendedName>
</protein>
<dbReference type="SMART" id="SM01005">
    <property type="entry name" value="Ala_racemase_C"/>
    <property type="match status" value="1"/>
</dbReference>
<dbReference type="GO" id="GO:0030170">
    <property type="term" value="F:pyridoxal phosphate binding"/>
    <property type="evidence" value="ECO:0007669"/>
    <property type="project" value="TreeGrafter"/>
</dbReference>
<dbReference type="Gene3D" id="2.40.37.10">
    <property type="entry name" value="Lyase, Ornithine Decarboxylase, Chain A, domain 1"/>
    <property type="match status" value="1"/>
</dbReference>
<dbReference type="Pfam" id="PF01168">
    <property type="entry name" value="Ala_racemase_N"/>
    <property type="match status" value="1"/>
</dbReference>
<dbReference type="EMBL" id="JAIWYP010000002">
    <property type="protein sequence ID" value="KAH3863271.1"/>
    <property type="molecule type" value="Genomic_DNA"/>
</dbReference>
<dbReference type="GO" id="GO:0008784">
    <property type="term" value="F:alanine racemase activity"/>
    <property type="evidence" value="ECO:0007669"/>
    <property type="project" value="InterPro"/>
</dbReference>
<organism evidence="6 7">
    <name type="scientific">Dreissena polymorpha</name>
    <name type="common">Zebra mussel</name>
    <name type="synonym">Mytilus polymorpha</name>
    <dbReference type="NCBI Taxonomy" id="45954"/>
    <lineage>
        <taxon>Eukaryota</taxon>
        <taxon>Metazoa</taxon>
        <taxon>Spiralia</taxon>
        <taxon>Lophotrochozoa</taxon>
        <taxon>Mollusca</taxon>
        <taxon>Bivalvia</taxon>
        <taxon>Autobranchia</taxon>
        <taxon>Heteroconchia</taxon>
        <taxon>Euheterodonta</taxon>
        <taxon>Imparidentia</taxon>
        <taxon>Neoheterodontei</taxon>
        <taxon>Myida</taxon>
        <taxon>Dreissenoidea</taxon>
        <taxon>Dreissenidae</taxon>
        <taxon>Dreissena</taxon>
    </lineage>
</organism>
<dbReference type="PROSITE" id="PS00395">
    <property type="entry name" value="ALANINE_RACEMASE"/>
    <property type="match status" value="1"/>
</dbReference>
<dbReference type="Gene3D" id="3.20.20.10">
    <property type="entry name" value="Alanine racemase"/>
    <property type="match status" value="1"/>
</dbReference>
<dbReference type="OrthoDB" id="186866at2759"/>
<dbReference type="PRINTS" id="PR00992">
    <property type="entry name" value="ALARACEMASE"/>
</dbReference>
<name>A0A9D4LSK8_DREPO</name>
<evidence type="ECO:0000256" key="1">
    <source>
        <dbReference type="ARBA" id="ARBA00001933"/>
    </source>
</evidence>
<dbReference type="InterPro" id="IPR000821">
    <property type="entry name" value="Ala_racemase"/>
</dbReference>
<dbReference type="PANTHER" id="PTHR30511">
    <property type="entry name" value="ALANINE RACEMASE"/>
    <property type="match status" value="1"/>
</dbReference>
<dbReference type="InterPro" id="IPR029066">
    <property type="entry name" value="PLP-binding_barrel"/>
</dbReference>
<dbReference type="AlphaFoldDB" id="A0A9D4LSK8"/>
<feature type="modified residue" description="N6-(pyridoxal phosphate)lysine" evidence="4">
    <location>
        <position position="49"/>
    </location>
</feature>
<dbReference type="InterPro" id="IPR011079">
    <property type="entry name" value="Ala_racemase_C"/>
</dbReference>
<evidence type="ECO:0000256" key="4">
    <source>
        <dbReference type="PIRSR" id="PIRSR600821-50"/>
    </source>
</evidence>
<dbReference type="Proteomes" id="UP000828390">
    <property type="component" value="Unassembled WGS sequence"/>
</dbReference>
<evidence type="ECO:0000313" key="6">
    <source>
        <dbReference type="EMBL" id="KAH3863271.1"/>
    </source>
</evidence>
<dbReference type="Pfam" id="PF00842">
    <property type="entry name" value="Ala_racemase_C"/>
    <property type="match status" value="1"/>
</dbReference>
<evidence type="ECO:0000256" key="3">
    <source>
        <dbReference type="ARBA" id="ARBA00023235"/>
    </source>
</evidence>
<feature type="domain" description="Alanine racemase C-terminal" evidence="5">
    <location>
        <begin position="266"/>
        <end position="391"/>
    </location>
</feature>
<dbReference type="CDD" id="cd00430">
    <property type="entry name" value="PLPDE_III_AR"/>
    <property type="match status" value="1"/>
</dbReference>
<evidence type="ECO:0000259" key="5">
    <source>
        <dbReference type="SMART" id="SM01005"/>
    </source>
</evidence>
<comment type="cofactor">
    <cofactor evidence="1 4">
        <name>pyridoxal 5'-phosphate</name>
        <dbReference type="ChEBI" id="CHEBI:597326"/>
    </cofactor>
</comment>
<comment type="caution">
    <text evidence="6">The sequence shown here is derived from an EMBL/GenBank/DDBJ whole genome shotgun (WGS) entry which is preliminary data.</text>
</comment>
<evidence type="ECO:0000256" key="2">
    <source>
        <dbReference type="ARBA" id="ARBA00022898"/>
    </source>
</evidence>
<dbReference type="GO" id="GO:0006522">
    <property type="term" value="P:alanine metabolic process"/>
    <property type="evidence" value="ECO:0007669"/>
    <property type="project" value="InterPro"/>
</dbReference>
<dbReference type="InterPro" id="IPR009006">
    <property type="entry name" value="Ala_racemase/Decarboxylase_C"/>
</dbReference>
<keyword evidence="7" id="KW-1185">Reference proteome</keyword>
<dbReference type="PANTHER" id="PTHR30511:SF0">
    <property type="entry name" value="ALANINE RACEMASE, CATABOLIC-RELATED"/>
    <property type="match status" value="1"/>
</dbReference>
<keyword evidence="3" id="KW-0413">Isomerase</keyword>
<dbReference type="InterPro" id="IPR001608">
    <property type="entry name" value="Ala_racemase_N"/>
</dbReference>
<keyword evidence="2 4" id="KW-0663">Pyridoxal phosphate</keyword>
<sequence>MAEECEVMNGFRLAQRSCFLRINLDTVLSNLDVVRQRIGHNTGIIAVVKGNAYGHGSVMLSRFLELRAGITCFAVGTASEGVELREGGVKADVIILGVSSCFEIPTIRAHRLIPSISCLKFLKEWVKHHNDGGHSSNNGLIKSHVGKVVVGVDTGMRTSGCSIEDLPAVMQLCERHEVPVHSLMTHFVDSWEDLQLTRDQLHAFLEAVQPYRSRGVPVQAANTCSVFNGIAAELDFIRVGVAMYGQPLDSSLASVEVSEAAGLRPALSMYACATKVIELRAGQSIGYNRGYTCQHDGETFAILSFGFADGFSRCFRTGHVRTLQGTICPIVGRVSMDTTTVKISSKSETIFCVMSHDYSDVNSSATLAKLGNTTTTETIIRLSKRLPRLYLFNGQMFDIDTGLSKLFTD</sequence>